<organism evidence="2 3">
    <name type="scientific">Araneus ventricosus</name>
    <name type="common">Orbweaver spider</name>
    <name type="synonym">Epeira ventricosa</name>
    <dbReference type="NCBI Taxonomy" id="182803"/>
    <lineage>
        <taxon>Eukaryota</taxon>
        <taxon>Metazoa</taxon>
        <taxon>Ecdysozoa</taxon>
        <taxon>Arthropoda</taxon>
        <taxon>Chelicerata</taxon>
        <taxon>Arachnida</taxon>
        <taxon>Araneae</taxon>
        <taxon>Araneomorphae</taxon>
        <taxon>Entelegynae</taxon>
        <taxon>Araneoidea</taxon>
        <taxon>Araneidae</taxon>
        <taxon>Araneus</taxon>
    </lineage>
</organism>
<keyword evidence="1" id="KW-0175">Coiled coil</keyword>
<reference evidence="2 3" key="1">
    <citation type="journal article" date="2019" name="Sci. Rep.">
        <title>Orb-weaving spider Araneus ventricosus genome elucidates the spidroin gene catalogue.</title>
        <authorList>
            <person name="Kono N."/>
            <person name="Nakamura H."/>
            <person name="Ohtoshi R."/>
            <person name="Moran D.A.P."/>
            <person name="Shinohara A."/>
            <person name="Yoshida Y."/>
            <person name="Fujiwara M."/>
            <person name="Mori M."/>
            <person name="Tomita M."/>
            <person name="Arakawa K."/>
        </authorList>
    </citation>
    <scope>NUCLEOTIDE SEQUENCE [LARGE SCALE GENOMIC DNA]</scope>
</reference>
<dbReference type="AlphaFoldDB" id="A0A4Y2LBN9"/>
<protein>
    <submittedName>
        <fullName evidence="2">Uncharacterized protein</fullName>
    </submittedName>
</protein>
<name>A0A4Y2LBN9_ARAVE</name>
<evidence type="ECO:0000313" key="3">
    <source>
        <dbReference type="Proteomes" id="UP000499080"/>
    </source>
</evidence>
<gene>
    <name evidence="2" type="ORF">AVEN_118126_1</name>
</gene>
<evidence type="ECO:0000313" key="2">
    <source>
        <dbReference type="EMBL" id="GBN12108.1"/>
    </source>
</evidence>
<evidence type="ECO:0000256" key="1">
    <source>
        <dbReference type="SAM" id="Coils"/>
    </source>
</evidence>
<sequence length="197" mass="23424">MHELLLRYSHPETKLLINVQTETGGPSLLRSFYSHRPKQNFIILPVKLRWSEFLSKPSWTIEKQHKLKKKTTSRTLAELKRKEELEEKQRQEALAELKRKDEVELERLRIEARLKLGPDAAETDHTKLPSREVSKFLPRFEEKEDISLYLILFERQVQRLTIPRDQWVLYLLGLLPPEVSHIVPREADEKANDYDHL</sequence>
<dbReference type="Proteomes" id="UP000499080">
    <property type="component" value="Unassembled WGS sequence"/>
</dbReference>
<keyword evidence="3" id="KW-1185">Reference proteome</keyword>
<feature type="coiled-coil region" evidence="1">
    <location>
        <begin position="69"/>
        <end position="100"/>
    </location>
</feature>
<dbReference type="PANTHER" id="PTHR46888:SF11">
    <property type="entry name" value="SCAN BOX DOMAIN-CONTAINING PROTEIN"/>
    <property type="match status" value="1"/>
</dbReference>
<comment type="caution">
    <text evidence="2">The sequence shown here is derived from an EMBL/GenBank/DDBJ whole genome shotgun (WGS) entry which is preliminary data.</text>
</comment>
<proteinExistence type="predicted"/>
<dbReference type="PANTHER" id="PTHR46888">
    <property type="entry name" value="ZINC KNUCKLE DOMAINCONTAINING PROTEIN-RELATED"/>
    <property type="match status" value="1"/>
</dbReference>
<accession>A0A4Y2LBN9</accession>
<dbReference type="EMBL" id="BGPR01005647">
    <property type="protein sequence ID" value="GBN12108.1"/>
    <property type="molecule type" value="Genomic_DNA"/>
</dbReference>